<evidence type="ECO:0000313" key="4">
    <source>
        <dbReference type="Proteomes" id="UP000467841"/>
    </source>
</evidence>
<dbReference type="OrthoDB" id="1038839at2759"/>
<organism evidence="3 4">
    <name type="scientific">Microthlaspi erraticum</name>
    <dbReference type="NCBI Taxonomy" id="1685480"/>
    <lineage>
        <taxon>Eukaryota</taxon>
        <taxon>Viridiplantae</taxon>
        <taxon>Streptophyta</taxon>
        <taxon>Embryophyta</taxon>
        <taxon>Tracheophyta</taxon>
        <taxon>Spermatophyta</taxon>
        <taxon>Magnoliopsida</taxon>
        <taxon>eudicotyledons</taxon>
        <taxon>Gunneridae</taxon>
        <taxon>Pentapetalae</taxon>
        <taxon>rosids</taxon>
        <taxon>malvids</taxon>
        <taxon>Brassicales</taxon>
        <taxon>Brassicaceae</taxon>
        <taxon>Coluteocarpeae</taxon>
        <taxon>Microthlaspi</taxon>
    </lineage>
</organism>
<reference evidence="3 4" key="1">
    <citation type="submission" date="2020-01" db="EMBL/GenBank/DDBJ databases">
        <authorList>
            <person name="Mishra B."/>
        </authorList>
    </citation>
    <scope>NUCLEOTIDE SEQUENCE [LARGE SCALE GENOMIC DNA]</scope>
</reference>
<sequence>MAMEEEYGQITEQGVEKSATTENTSPLEKLPLSKFAAYRTMSQLLIRLSKICHRNNAGLLRSFSSSSPYLTLGPNIKEDLGDGRGIGEVLFFDPAKEELVTVSDKVIPDELHPYSLLGSAQGWGFFSSDRSLWMSDLYHPSASKSNPKMIPLPPLTTLPFSQTELAKNVAVSCEEEEEEGFVAAIKFLGTRICLLVQLESVLLTERPLLLLA</sequence>
<dbReference type="EMBL" id="CACVBM020001052">
    <property type="protein sequence ID" value="CAA7027219.1"/>
    <property type="molecule type" value="Genomic_DNA"/>
</dbReference>
<protein>
    <submittedName>
        <fullName evidence="3">Uncharacterized protein</fullName>
    </submittedName>
</protein>
<dbReference type="AlphaFoldDB" id="A0A6D2IB70"/>
<feature type="region of interest" description="Disordered" evidence="1">
    <location>
        <begin position="1"/>
        <end position="25"/>
    </location>
</feature>
<evidence type="ECO:0000313" key="3">
    <source>
        <dbReference type="EMBL" id="CAA7027219.1"/>
    </source>
</evidence>
<accession>A0A6D2IB70</accession>
<dbReference type="Proteomes" id="UP000467841">
    <property type="component" value="Unassembled WGS sequence"/>
</dbReference>
<dbReference type="EMBL" id="CACVBM020001051">
    <property type="protein sequence ID" value="CAA7026217.1"/>
    <property type="molecule type" value="Genomic_DNA"/>
</dbReference>
<proteinExistence type="predicted"/>
<name>A0A6D2IB70_9BRAS</name>
<gene>
    <name evidence="2" type="ORF">MERR_LOCUS13452</name>
    <name evidence="3" type="ORF">MERR_LOCUS14454</name>
</gene>
<keyword evidence="4" id="KW-1185">Reference proteome</keyword>
<evidence type="ECO:0000256" key="1">
    <source>
        <dbReference type="SAM" id="MobiDB-lite"/>
    </source>
</evidence>
<evidence type="ECO:0000313" key="2">
    <source>
        <dbReference type="EMBL" id="CAA7026217.1"/>
    </source>
</evidence>